<organism evidence="3 4">
    <name type="scientific">Cylindrotheca closterium</name>
    <dbReference type="NCBI Taxonomy" id="2856"/>
    <lineage>
        <taxon>Eukaryota</taxon>
        <taxon>Sar</taxon>
        <taxon>Stramenopiles</taxon>
        <taxon>Ochrophyta</taxon>
        <taxon>Bacillariophyta</taxon>
        <taxon>Bacillariophyceae</taxon>
        <taxon>Bacillariophycidae</taxon>
        <taxon>Bacillariales</taxon>
        <taxon>Bacillariaceae</taxon>
        <taxon>Cylindrotheca</taxon>
    </lineage>
</organism>
<gene>
    <name evidence="3" type="ORF">CYCCA115_LOCUS23518</name>
</gene>
<feature type="compositionally biased region" description="Basic residues" evidence="2">
    <location>
        <begin position="12"/>
        <end position="21"/>
    </location>
</feature>
<keyword evidence="4" id="KW-1185">Reference proteome</keyword>
<proteinExistence type="inferred from homology"/>
<dbReference type="GO" id="GO:0005634">
    <property type="term" value="C:nucleus"/>
    <property type="evidence" value="ECO:0007669"/>
    <property type="project" value="TreeGrafter"/>
</dbReference>
<dbReference type="Pfam" id="PF04938">
    <property type="entry name" value="SIP1"/>
    <property type="match status" value="1"/>
</dbReference>
<feature type="region of interest" description="Disordered" evidence="2">
    <location>
        <begin position="302"/>
        <end position="322"/>
    </location>
</feature>
<dbReference type="Gene3D" id="1.20.58.1070">
    <property type="match status" value="1"/>
</dbReference>
<feature type="region of interest" description="Disordered" evidence="2">
    <location>
        <begin position="175"/>
        <end position="200"/>
    </location>
</feature>
<evidence type="ECO:0000313" key="3">
    <source>
        <dbReference type="EMBL" id="CAJ1969062.1"/>
    </source>
</evidence>
<comment type="similarity">
    <text evidence="1">Belongs to the gemin-2 family.</text>
</comment>
<dbReference type="PANTHER" id="PTHR12794">
    <property type="entry name" value="GEMIN2"/>
    <property type="match status" value="1"/>
</dbReference>
<feature type="compositionally biased region" description="Low complexity" evidence="2">
    <location>
        <begin position="305"/>
        <end position="321"/>
    </location>
</feature>
<dbReference type="GO" id="GO:0000387">
    <property type="term" value="P:spliceosomal snRNP assembly"/>
    <property type="evidence" value="ECO:0007669"/>
    <property type="project" value="InterPro"/>
</dbReference>
<reference evidence="3" key="1">
    <citation type="submission" date="2023-08" db="EMBL/GenBank/DDBJ databases">
        <authorList>
            <person name="Audoor S."/>
            <person name="Bilcke G."/>
        </authorList>
    </citation>
    <scope>NUCLEOTIDE SEQUENCE</scope>
</reference>
<dbReference type="EMBL" id="CAKOGP040002424">
    <property type="protein sequence ID" value="CAJ1969062.1"/>
    <property type="molecule type" value="Genomic_DNA"/>
</dbReference>
<evidence type="ECO:0000256" key="1">
    <source>
        <dbReference type="ARBA" id="ARBA00025758"/>
    </source>
</evidence>
<dbReference type="AlphaFoldDB" id="A0AAD2GC15"/>
<protein>
    <recommendedName>
        <fullName evidence="5">Gem-associated protein 2</fullName>
    </recommendedName>
</protein>
<dbReference type="PANTHER" id="PTHR12794:SF0">
    <property type="entry name" value="GEM-ASSOCIATED PROTEIN 2"/>
    <property type="match status" value="1"/>
</dbReference>
<feature type="compositionally biased region" description="Low complexity" evidence="2">
    <location>
        <begin position="189"/>
        <end position="200"/>
    </location>
</feature>
<dbReference type="InterPro" id="IPR035426">
    <property type="entry name" value="Gemin2/Brr1"/>
</dbReference>
<evidence type="ECO:0000256" key="2">
    <source>
        <dbReference type="SAM" id="MobiDB-lite"/>
    </source>
</evidence>
<dbReference type="GO" id="GO:0032797">
    <property type="term" value="C:SMN complex"/>
    <property type="evidence" value="ECO:0007669"/>
    <property type="project" value="TreeGrafter"/>
</dbReference>
<evidence type="ECO:0008006" key="5">
    <source>
        <dbReference type="Google" id="ProtNLM"/>
    </source>
</evidence>
<feature type="region of interest" description="Disordered" evidence="2">
    <location>
        <begin position="1"/>
        <end position="39"/>
    </location>
</feature>
<accession>A0AAD2GC15</accession>
<sequence length="355" mass="39828">MSQPCLPIPRNHPNRKRRRHNSSKEDAASNDSTPAATFDNIETMDATEYLFRVVQQAKGLPEIFVAGEDNENFKNAPAFDPDFVPIDGSAASLSYLLSKRTQLLPPPSIHHLPQDCNRWMDKSIANFESLRRYLSTCKEEGIGGKKTKRLAFPAMKDQDGWLAFCLGRNWNGQGQSDVNDATSSNMVDNETTASESTATENSIPLWKRDIPEKGHDPWVRIVLQIDQVLLRRVLSHVGHFLCNDLDDEDDDKKDAARHSHALKWMYSLLARLDFPIHRDDASVLYQLLKALTRARSCLVLPPPAETNTTNTTNTPSTSNNSEELRTRLAQWNLLIVVIGVFFEQGGAAANLMTCV</sequence>
<name>A0AAD2GC15_9STRA</name>
<evidence type="ECO:0000313" key="4">
    <source>
        <dbReference type="Proteomes" id="UP001295423"/>
    </source>
</evidence>
<feature type="compositionally biased region" description="Polar residues" evidence="2">
    <location>
        <begin position="175"/>
        <end position="188"/>
    </location>
</feature>
<comment type="caution">
    <text evidence="3">The sequence shown here is derived from an EMBL/GenBank/DDBJ whole genome shotgun (WGS) entry which is preliminary data.</text>
</comment>
<dbReference type="Proteomes" id="UP001295423">
    <property type="component" value="Unassembled WGS sequence"/>
</dbReference>